<organism evidence="1 2">
    <name type="scientific">Panaeolus cyanescens</name>
    <dbReference type="NCBI Taxonomy" id="181874"/>
    <lineage>
        <taxon>Eukaryota</taxon>
        <taxon>Fungi</taxon>
        <taxon>Dikarya</taxon>
        <taxon>Basidiomycota</taxon>
        <taxon>Agaricomycotina</taxon>
        <taxon>Agaricomycetes</taxon>
        <taxon>Agaricomycetidae</taxon>
        <taxon>Agaricales</taxon>
        <taxon>Agaricineae</taxon>
        <taxon>Galeropsidaceae</taxon>
        <taxon>Panaeolus</taxon>
    </lineage>
</organism>
<feature type="non-terminal residue" evidence="1">
    <location>
        <position position="85"/>
    </location>
</feature>
<dbReference type="EMBL" id="NHTK01005455">
    <property type="protein sequence ID" value="PPQ78645.1"/>
    <property type="molecule type" value="Genomic_DNA"/>
</dbReference>
<protein>
    <submittedName>
        <fullName evidence="1">Uncharacterized protein</fullName>
    </submittedName>
</protein>
<evidence type="ECO:0000313" key="2">
    <source>
        <dbReference type="Proteomes" id="UP000284842"/>
    </source>
</evidence>
<sequence length="85" mass="9741">MLKRTQLSIALPMVSPVHLKRLNQMKTLMSPRMKLSGWIACGCKKASRRRLPLPINNSSAQRPKSITSQRGWVTGLRTLRRRHAH</sequence>
<gene>
    <name evidence="1" type="ORF">CVT24_002099</name>
</gene>
<dbReference type="Proteomes" id="UP000284842">
    <property type="component" value="Unassembled WGS sequence"/>
</dbReference>
<proteinExistence type="predicted"/>
<keyword evidence="2" id="KW-1185">Reference proteome</keyword>
<evidence type="ECO:0000313" key="1">
    <source>
        <dbReference type="EMBL" id="PPQ78645.1"/>
    </source>
</evidence>
<comment type="caution">
    <text evidence="1">The sequence shown here is derived from an EMBL/GenBank/DDBJ whole genome shotgun (WGS) entry which is preliminary data.</text>
</comment>
<name>A0A409WJG9_9AGAR</name>
<accession>A0A409WJG9</accession>
<dbReference type="AlphaFoldDB" id="A0A409WJG9"/>
<reference evidence="1 2" key="1">
    <citation type="journal article" date="2018" name="Evol. Lett.">
        <title>Horizontal gene cluster transfer increased hallucinogenic mushroom diversity.</title>
        <authorList>
            <person name="Reynolds H.T."/>
            <person name="Vijayakumar V."/>
            <person name="Gluck-Thaler E."/>
            <person name="Korotkin H.B."/>
            <person name="Matheny P.B."/>
            <person name="Slot J.C."/>
        </authorList>
    </citation>
    <scope>NUCLEOTIDE SEQUENCE [LARGE SCALE GENOMIC DNA]</scope>
    <source>
        <strain evidence="1 2">2629</strain>
    </source>
</reference>
<dbReference type="InParanoid" id="A0A409WJG9"/>